<evidence type="ECO:0000313" key="4">
    <source>
        <dbReference type="Proteomes" id="UP000012042"/>
    </source>
</evidence>
<dbReference type="CDD" id="cd01109">
    <property type="entry name" value="HTH_YyaN"/>
    <property type="match status" value="1"/>
</dbReference>
<dbReference type="GO" id="GO:0003700">
    <property type="term" value="F:DNA-binding transcription factor activity"/>
    <property type="evidence" value="ECO:0007669"/>
    <property type="project" value="InterPro"/>
</dbReference>
<dbReference type="GO" id="GO:0003677">
    <property type="term" value="F:DNA binding"/>
    <property type="evidence" value="ECO:0007669"/>
    <property type="project" value="UniProtKB-KW"/>
</dbReference>
<keyword evidence="1" id="KW-0238">DNA-binding</keyword>
<dbReference type="KEGG" id="lbk:LVISKB_2092"/>
<dbReference type="InterPro" id="IPR047057">
    <property type="entry name" value="MerR_fam"/>
</dbReference>
<name>M5AHA8_LEVBR</name>
<dbReference type="EMBL" id="AP012167">
    <property type="protein sequence ID" value="BAN07727.1"/>
    <property type="molecule type" value="Genomic_DNA"/>
</dbReference>
<evidence type="ECO:0000313" key="3">
    <source>
        <dbReference type="EMBL" id="BAN07727.1"/>
    </source>
</evidence>
<evidence type="ECO:0000256" key="1">
    <source>
        <dbReference type="ARBA" id="ARBA00023125"/>
    </source>
</evidence>
<accession>M5AHA8</accession>
<feature type="domain" description="HTH merR-type" evidence="2">
    <location>
        <begin position="26"/>
        <end position="95"/>
    </location>
</feature>
<dbReference type="PROSITE" id="PS50937">
    <property type="entry name" value="HTH_MERR_2"/>
    <property type="match status" value="1"/>
</dbReference>
<dbReference type="InterPro" id="IPR009061">
    <property type="entry name" value="DNA-bd_dom_put_sf"/>
</dbReference>
<protein>
    <submittedName>
        <fullName evidence="3">Uncharacterized HTH-type transcriptional regulator HI_0186</fullName>
    </submittedName>
</protein>
<dbReference type="SUPFAM" id="SSF46955">
    <property type="entry name" value="Putative DNA-binding domain"/>
    <property type="match status" value="1"/>
</dbReference>
<sequence length="188" mass="21345">MVRWASTCGDSLIRDKLVGKEGCTMSYTIGEVAKQLGLSVDTIRYYDKAGLMPFVKRDSAGRRQFTANDLHLMEMVMCLKNAGVPVAEIATFVDLRAQGDASLATRYHLLEEHEQNLKTKIADLQDTLAYLQFKKWYYKTAVAAGTETIHYEAGTNEVHPHILDEYLKVLAQQHDTATIERLIHQRRQ</sequence>
<dbReference type="PANTHER" id="PTHR30204:SF82">
    <property type="entry name" value="TRANSCRIPTIONAL REGULATOR, MERR FAMILY"/>
    <property type="match status" value="1"/>
</dbReference>
<dbReference type="AlphaFoldDB" id="M5AHA8"/>
<dbReference type="Gene3D" id="1.10.1660.10">
    <property type="match status" value="1"/>
</dbReference>
<dbReference type="PROSITE" id="PS00552">
    <property type="entry name" value="HTH_MERR_1"/>
    <property type="match status" value="1"/>
</dbReference>
<dbReference type="PANTHER" id="PTHR30204">
    <property type="entry name" value="REDOX-CYCLING DRUG-SENSING TRANSCRIPTIONAL ACTIVATOR SOXR"/>
    <property type="match status" value="1"/>
</dbReference>
<organism evidence="3 4">
    <name type="scientific">Levilactobacillus brevis KB290</name>
    <dbReference type="NCBI Taxonomy" id="1001583"/>
    <lineage>
        <taxon>Bacteria</taxon>
        <taxon>Bacillati</taxon>
        <taxon>Bacillota</taxon>
        <taxon>Bacilli</taxon>
        <taxon>Lactobacillales</taxon>
        <taxon>Lactobacillaceae</taxon>
        <taxon>Levilactobacillus</taxon>
    </lineage>
</organism>
<evidence type="ECO:0000259" key="2">
    <source>
        <dbReference type="PROSITE" id="PS50937"/>
    </source>
</evidence>
<dbReference type="HOGENOM" id="CLU_060077_8_0_9"/>
<gene>
    <name evidence="3" type="ORF">LVISKB_2092</name>
</gene>
<proteinExistence type="predicted"/>
<dbReference type="Pfam" id="PF13411">
    <property type="entry name" value="MerR_1"/>
    <property type="match status" value="1"/>
</dbReference>
<dbReference type="Proteomes" id="UP000012042">
    <property type="component" value="Chromosome"/>
</dbReference>
<dbReference type="InterPro" id="IPR000551">
    <property type="entry name" value="MerR-type_HTH_dom"/>
</dbReference>
<dbReference type="PRINTS" id="PR00040">
    <property type="entry name" value="HTHMERR"/>
</dbReference>
<dbReference type="SMART" id="SM00422">
    <property type="entry name" value="HTH_MERR"/>
    <property type="match status" value="1"/>
</dbReference>
<dbReference type="PATRIC" id="fig|1001583.3.peg.2075"/>
<reference evidence="3 4" key="1">
    <citation type="journal article" date="2013" name="PLoS ONE">
        <title>Genomic Analysis by Deep Sequencing of the Probiotic Lactobacillus brevis KB290 Harboring Nine Plasmids Reveals Genomic Stability.</title>
        <authorList>
            <person name="Fukao M."/>
            <person name="Oshima K."/>
            <person name="Morita H."/>
            <person name="Toh H."/>
            <person name="Suda W."/>
            <person name="Kim S.W."/>
            <person name="Suzuki S."/>
            <person name="Yakabe T."/>
            <person name="Hattori M."/>
            <person name="Yajima N."/>
        </authorList>
    </citation>
    <scope>NUCLEOTIDE SEQUENCE [LARGE SCALE GENOMIC DNA]</scope>
    <source>
        <strain evidence="3 4">KB290</strain>
    </source>
</reference>